<protein>
    <submittedName>
        <fullName evidence="1">Uncharacterized protein</fullName>
    </submittedName>
</protein>
<comment type="caution">
    <text evidence="1">The sequence shown here is derived from an EMBL/GenBank/DDBJ whole genome shotgun (WGS) entry which is preliminary data.</text>
</comment>
<gene>
    <name evidence="1" type="ORF">GCM10011375_01590</name>
</gene>
<keyword evidence="2" id="KW-1185">Reference proteome</keyword>
<proteinExistence type="predicted"/>
<evidence type="ECO:0000313" key="1">
    <source>
        <dbReference type="EMBL" id="GGF49760.1"/>
    </source>
</evidence>
<name>A0ACB5PLK8_9BACT</name>
<organism evidence="1 2">
    <name type="scientific">Hymenobacter qilianensis</name>
    <dbReference type="NCBI Taxonomy" id="1385715"/>
    <lineage>
        <taxon>Bacteria</taxon>
        <taxon>Pseudomonadati</taxon>
        <taxon>Bacteroidota</taxon>
        <taxon>Cytophagia</taxon>
        <taxon>Cytophagales</taxon>
        <taxon>Hymenobacteraceae</taxon>
        <taxon>Hymenobacter</taxon>
    </lineage>
</organism>
<sequence>MNQRSLLLFLALLVVAAVRLYGLAGAALPDYDSVRNWQIVQEVAAGNLTHLFHQGAPLFYLIFAPFVWLGGNFHVLQHVNSLVSVAAVGSLATFVGREARLSAWETAGLALFIGTAVFLTFSGRDFTMNSGNVLVFAGLLRAYYHRLQAPSRQTLLRAAVWLMLGISFNYRFLFTIPILVAFELLTADGLLLRRGNAWRVFAILVAPFVVLGLVSWAAGLPLQRHWPAVYYGLIMRGEPNLAGNVGIFRFDVLYYAYFMRDFESPLVLLTLLAAPVMWRRELFQQLRQPNLVCYLAVWGYCFLAGMSLLIKAPRGLLLAYGVFYALAFLSLRQLVSGKILGVLVVLAIGFNVYRIEREVYAYAPTNYPQVATWLQDQQVDMLLSTIGQGAAPFVEPMPVAVVTDEKQLPALRQQGHRYVLLDSYWRVAGVHRFEALRREPVVAAWPELQLTAPLLFLEHSEYTGLTYHQTLARQQAAARDSFQLRIIGLD</sequence>
<reference evidence="1 2" key="1">
    <citation type="journal article" date="2019" name="Int. J. Syst. Evol. Microbiol.">
        <title>The Global Catalogue of Microorganisms (GCM) 10K type strain sequencing project: providing services to taxonomists for standard genome sequencing and annotation.</title>
        <authorList>
            <consortium name="The Broad Institute Genomics Platform"/>
            <consortium name="The Broad Institute Genome Sequencing Center for Infectious Disease"/>
            <person name="Wu L."/>
            <person name="Ma J."/>
        </authorList>
    </citation>
    <scope>NUCLEOTIDE SEQUENCE [LARGE SCALE GENOMIC DNA]</scope>
    <source>
        <strain evidence="1 2">CGMCC 1.12720</strain>
    </source>
</reference>
<dbReference type="EMBL" id="BMFN01000001">
    <property type="protein sequence ID" value="GGF49760.1"/>
    <property type="molecule type" value="Genomic_DNA"/>
</dbReference>
<evidence type="ECO:0000313" key="2">
    <source>
        <dbReference type="Proteomes" id="UP000605392"/>
    </source>
</evidence>
<accession>A0ACB5PLK8</accession>
<dbReference type="Proteomes" id="UP000605392">
    <property type="component" value="Unassembled WGS sequence"/>
</dbReference>